<dbReference type="Proteomes" id="UP000279833">
    <property type="component" value="Unassembled WGS sequence"/>
</dbReference>
<dbReference type="AlphaFoldDB" id="A0A183L7U7"/>
<dbReference type="WBParaSite" id="SCUD_0002342101-mRNA-1">
    <property type="protein sequence ID" value="SCUD_0002342101-mRNA-1"/>
    <property type="gene ID" value="SCUD_0002342101"/>
</dbReference>
<evidence type="ECO:0000313" key="2">
    <source>
        <dbReference type="Proteomes" id="UP000279833"/>
    </source>
</evidence>
<sequence>MLCMVRLKTAFETIEAHPKNLEGTSLFSAEDVN</sequence>
<dbReference type="STRING" id="6186.A0A183L7U7"/>
<reference evidence="1 2" key="2">
    <citation type="submission" date="2018-11" db="EMBL/GenBank/DDBJ databases">
        <authorList>
            <consortium name="Pathogen Informatics"/>
        </authorList>
    </citation>
    <scope>NUCLEOTIDE SEQUENCE [LARGE SCALE GENOMIC DNA]</scope>
    <source>
        <strain evidence="1">Dakar</strain>
        <strain evidence="2">Dakar, Senegal</strain>
    </source>
</reference>
<gene>
    <name evidence="1" type="ORF">SCUD_LOCUS23418</name>
</gene>
<evidence type="ECO:0000313" key="3">
    <source>
        <dbReference type="WBParaSite" id="SCUD_0002342101-mRNA-1"/>
    </source>
</evidence>
<keyword evidence="2" id="KW-1185">Reference proteome</keyword>
<dbReference type="EMBL" id="UZAK01054619">
    <property type="protein sequence ID" value="VDP82938.1"/>
    <property type="molecule type" value="Genomic_DNA"/>
</dbReference>
<proteinExistence type="predicted"/>
<reference evidence="3" key="1">
    <citation type="submission" date="2016-06" db="UniProtKB">
        <authorList>
            <consortium name="WormBaseParasite"/>
        </authorList>
    </citation>
    <scope>IDENTIFICATION</scope>
</reference>
<evidence type="ECO:0000313" key="1">
    <source>
        <dbReference type="EMBL" id="VDP82938.1"/>
    </source>
</evidence>
<name>A0A183L7U7_9TREM</name>
<organism evidence="3">
    <name type="scientific">Schistosoma curassoni</name>
    <dbReference type="NCBI Taxonomy" id="6186"/>
    <lineage>
        <taxon>Eukaryota</taxon>
        <taxon>Metazoa</taxon>
        <taxon>Spiralia</taxon>
        <taxon>Lophotrochozoa</taxon>
        <taxon>Platyhelminthes</taxon>
        <taxon>Trematoda</taxon>
        <taxon>Digenea</taxon>
        <taxon>Strigeidida</taxon>
        <taxon>Schistosomatoidea</taxon>
        <taxon>Schistosomatidae</taxon>
        <taxon>Schistosoma</taxon>
    </lineage>
</organism>
<protein>
    <submittedName>
        <fullName evidence="1 3">Uncharacterized protein</fullName>
    </submittedName>
</protein>
<accession>A0A183L7U7</accession>